<dbReference type="EMBL" id="CP054051">
    <property type="protein sequence ID" value="QKJ27439.1"/>
    <property type="molecule type" value="Genomic_DNA"/>
</dbReference>
<feature type="domain" description="Cytochrome c" evidence="6">
    <location>
        <begin position="191"/>
        <end position="282"/>
    </location>
</feature>
<evidence type="ECO:0000313" key="7">
    <source>
        <dbReference type="EMBL" id="QKJ27439.1"/>
    </source>
</evidence>
<dbReference type="Proteomes" id="UP000509513">
    <property type="component" value="Chromosome"/>
</dbReference>
<dbReference type="InterPro" id="IPR009056">
    <property type="entry name" value="Cyt_c-like_dom"/>
</dbReference>
<keyword evidence="2 4" id="KW-0479">Metal-binding</keyword>
<evidence type="ECO:0000259" key="6">
    <source>
        <dbReference type="PROSITE" id="PS51007"/>
    </source>
</evidence>
<evidence type="ECO:0000313" key="9">
    <source>
        <dbReference type="Proteomes" id="UP000305417"/>
    </source>
</evidence>
<keyword evidence="9" id="KW-1185">Reference proteome</keyword>
<keyword evidence="5" id="KW-0732">Signal</keyword>
<evidence type="ECO:0000256" key="2">
    <source>
        <dbReference type="ARBA" id="ARBA00022723"/>
    </source>
</evidence>
<evidence type="ECO:0000313" key="8">
    <source>
        <dbReference type="EMBL" id="TLS98811.1"/>
    </source>
</evidence>
<dbReference type="PROSITE" id="PS51007">
    <property type="entry name" value="CYTC"/>
    <property type="match status" value="1"/>
</dbReference>
<evidence type="ECO:0000256" key="3">
    <source>
        <dbReference type="ARBA" id="ARBA00023004"/>
    </source>
</evidence>
<keyword evidence="3 4" id="KW-0408">Iron</keyword>
<reference evidence="8 9" key="1">
    <citation type="submission" date="2019-05" db="EMBL/GenBank/DDBJ databases">
        <title>Arcobacter cibarius and Arcobacter thereius providing challenges in identification an antibiotic susceptibility and Quinolone resistance.</title>
        <authorList>
            <person name="Busch A."/>
            <person name="Hanel I."/>
            <person name="Hotzel H."/>
            <person name="Tomaso H."/>
        </authorList>
    </citation>
    <scope>NUCLEOTIDE SEQUENCE [LARGE SCALE GENOMIC DNA]</scope>
    <source>
        <strain evidence="8 9">16CS0831-2</strain>
    </source>
</reference>
<sequence>MRKLVSITALIALAATSLSAFDAKELAKRQDTGFKYEGKLEYKIPDESTIPNNKFGEMVKYGKELVVNTPKYIGPEVSDEKMRFAGNNLTCQNCHLEAGTKPYAGTFVGTYASFPQYGARGDSIGTLADRINGCMTRSMNGKALPLDSKEMKAIETYMFWLSQGIPLGAANKLQERELYKVDRKMIKQKAADPIKGKVVYDTHCASCHGTNGEGIKNEGLATGYINPPLWGQDSYNKGAGMYRTLKAADFIRSNMPLGASKDSPILTDEEAYNVAAYMNDDSHFRPEKANRDKDFPDEVVKAPDTYREGIESKEYKFGPYGKIIK</sequence>
<dbReference type="InterPro" id="IPR036909">
    <property type="entry name" value="Cyt_c-like_dom_sf"/>
</dbReference>
<organism evidence="7 10">
    <name type="scientific">Aliarcobacter cibarius</name>
    <dbReference type="NCBI Taxonomy" id="255507"/>
    <lineage>
        <taxon>Bacteria</taxon>
        <taxon>Pseudomonadati</taxon>
        <taxon>Campylobacterota</taxon>
        <taxon>Epsilonproteobacteria</taxon>
        <taxon>Campylobacterales</taxon>
        <taxon>Arcobacteraceae</taxon>
        <taxon>Aliarcobacter</taxon>
    </lineage>
</organism>
<dbReference type="PANTHER" id="PTHR35008">
    <property type="entry name" value="BLL4482 PROTEIN-RELATED"/>
    <property type="match status" value="1"/>
</dbReference>
<reference evidence="7 10" key="2">
    <citation type="submission" date="2020-05" db="EMBL/GenBank/DDBJ databases">
        <title>Complete genome sequencing of Campylobacter and Arcobacter type strains.</title>
        <authorList>
            <person name="Miller W.G."/>
            <person name="Yee E."/>
        </authorList>
    </citation>
    <scope>NUCLEOTIDE SEQUENCE [LARGE SCALE GENOMIC DNA]</scope>
    <source>
        <strain evidence="7 10">LMG 21996</strain>
    </source>
</reference>
<dbReference type="Proteomes" id="UP000305417">
    <property type="component" value="Unassembled WGS sequence"/>
</dbReference>
<protein>
    <submittedName>
        <fullName evidence="8">C-type cytochrome</fullName>
    </submittedName>
    <submittedName>
        <fullName evidence="7">Cytochrome c</fullName>
    </submittedName>
</protein>
<dbReference type="Gene3D" id="1.10.760.10">
    <property type="entry name" value="Cytochrome c-like domain"/>
    <property type="match status" value="2"/>
</dbReference>
<dbReference type="OrthoDB" id="9808312at2"/>
<dbReference type="RefSeq" id="WP_024776149.1">
    <property type="nucleotide sequence ID" value="NZ_CP054051.1"/>
</dbReference>
<proteinExistence type="predicted"/>
<evidence type="ECO:0000256" key="5">
    <source>
        <dbReference type="SAM" id="SignalP"/>
    </source>
</evidence>
<dbReference type="GO" id="GO:0020037">
    <property type="term" value="F:heme binding"/>
    <property type="evidence" value="ECO:0007669"/>
    <property type="project" value="InterPro"/>
</dbReference>
<evidence type="ECO:0000313" key="10">
    <source>
        <dbReference type="Proteomes" id="UP000509513"/>
    </source>
</evidence>
<dbReference type="GO" id="GO:0046872">
    <property type="term" value="F:metal ion binding"/>
    <property type="evidence" value="ECO:0007669"/>
    <property type="project" value="UniProtKB-KW"/>
</dbReference>
<dbReference type="KEGG" id="acib:ACBT_1539"/>
<dbReference type="SUPFAM" id="SSF46626">
    <property type="entry name" value="Cytochrome c"/>
    <property type="match status" value="2"/>
</dbReference>
<dbReference type="PANTHER" id="PTHR35008:SF9">
    <property type="entry name" value="CYTOCHROME C DOMAIN-CONTAINING PROTEIN"/>
    <property type="match status" value="1"/>
</dbReference>
<dbReference type="Pfam" id="PF00034">
    <property type="entry name" value="Cytochrom_C"/>
    <property type="match status" value="1"/>
</dbReference>
<accession>A0A7L5JQN0</accession>
<evidence type="ECO:0000256" key="1">
    <source>
        <dbReference type="ARBA" id="ARBA00022617"/>
    </source>
</evidence>
<gene>
    <name evidence="7" type="ORF">ACBT_1539</name>
    <name evidence="8" type="ORF">FE247_06575</name>
</gene>
<dbReference type="EMBL" id="VBUC01000013">
    <property type="protein sequence ID" value="TLS98811.1"/>
    <property type="molecule type" value="Genomic_DNA"/>
</dbReference>
<dbReference type="Pfam" id="PF21342">
    <property type="entry name" value="SoxA-TsdA_cyt-c"/>
    <property type="match status" value="1"/>
</dbReference>
<name>A0A7L5JQN0_9BACT</name>
<dbReference type="GO" id="GO:0009055">
    <property type="term" value="F:electron transfer activity"/>
    <property type="evidence" value="ECO:0007669"/>
    <property type="project" value="InterPro"/>
</dbReference>
<dbReference type="AlphaFoldDB" id="A0A7L5JQN0"/>
<keyword evidence="1 4" id="KW-0349">Heme</keyword>
<dbReference type="InterPro" id="IPR051459">
    <property type="entry name" value="Cytochrome_c-type_DH"/>
</dbReference>
<evidence type="ECO:0000256" key="4">
    <source>
        <dbReference type="PROSITE-ProRule" id="PRU00433"/>
    </source>
</evidence>
<feature type="signal peptide" evidence="5">
    <location>
        <begin position="1"/>
        <end position="20"/>
    </location>
</feature>
<feature type="chain" id="PRO_5029706809" evidence="5">
    <location>
        <begin position="21"/>
        <end position="325"/>
    </location>
</feature>